<accession>A0A0F7FH82</accession>
<dbReference type="EMBL" id="CP009961">
    <property type="protein sequence ID" value="AKG38075.1"/>
    <property type="molecule type" value="Genomic_DNA"/>
</dbReference>
<evidence type="ECO:0000313" key="1">
    <source>
        <dbReference type="EMBL" id="AKG38075.1"/>
    </source>
</evidence>
<dbReference type="Proteomes" id="UP000067434">
    <property type="component" value="Chromosome"/>
</dbReference>
<dbReference type="KEGG" id="thf:MA03_00520"/>
<dbReference type="RefSeq" id="WP_052883400.1">
    <property type="nucleotide sequence ID" value="NZ_CP009961.1"/>
</dbReference>
<dbReference type="STRING" id="1550241.MA03_00520"/>
<name>A0A0F7FH82_9CREN</name>
<dbReference type="AlphaFoldDB" id="A0A0F7FH82"/>
<dbReference type="GeneID" id="25400669"/>
<dbReference type="HOGENOM" id="CLU_2299493_0_0_2"/>
<keyword evidence="2" id="KW-1185">Reference proteome</keyword>
<gene>
    <name evidence="1" type="ORF">MA03_00520</name>
</gene>
<organism evidence="1 2">
    <name type="scientific">Infirmifilum uzonense</name>
    <dbReference type="NCBI Taxonomy" id="1550241"/>
    <lineage>
        <taxon>Archaea</taxon>
        <taxon>Thermoproteota</taxon>
        <taxon>Thermoprotei</taxon>
        <taxon>Thermofilales</taxon>
        <taxon>Thermofilaceae</taxon>
        <taxon>Infirmifilum</taxon>
    </lineage>
</organism>
<protein>
    <submittedName>
        <fullName evidence="1">Uncharacterized protein</fullName>
    </submittedName>
</protein>
<sequence>MYCKTFRYKLKPDKLSSVIEISKRIDSQMRSFSEDFQKYTLIREIQDHLEILELYFFEDWDSWRRLMEKTSSDSRLEELWENFERLIEGEVSEEDWELLE</sequence>
<dbReference type="PATRIC" id="fig|1550241.5.peg.106"/>
<evidence type="ECO:0000313" key="2">
    <source>
        <dbReference type="Proteomes" id="UP000067434"/>
    </source>
</evidence>
<reference evidence="1 2" key="1">
    <citation type="journal article" date="2015" name="Stand. Genomic Sci.">
        <title>Complete genome sequence of and proposal of Thermofilum uzonense sp. nov. a novel hyperthermophilic crenarchaeon and emended description of the genus Thermofilum.</title>
        <authorList>
            <person name="Toshchakov S.V."/>
            <person name="Korzhenkov A.A."/>
            <person name="Samarov N.I."/>
            <person name="Mazunin I.O."/>
            <person name="Mozhey O.I."/>
            <person name="Shmyr I.S."/>
            <person name="Derbikova K.S."/>
            <person name="Taranov E.A."/>
            <person name="Dominova I.N."/>
            <person name="Bonch-Osmolovskaya E.A."/>
            <person name="Patrushev M.V."/>
            <person name="Podosokorskaya O.A."/>
            <person name="Kublanov I.V."/>
        </authorList>
    </citation>
    <scope>NUCLEOTIDE SEQUENCE [LARGE SCALE GENOMIC DNA]</scope>
    <source>
        <strain evidence="1 2">1807-2</strain>
    </source>
</reference>
<proteinExistence type="predicted"/>